<reference evidence="1" key="1">
    <citation type="journal article" date="2020" name="Stud. Mycol.">
        <title>101 Dothideomycetes genomes: a test case for predicting lifestyles and emergence of pathogens.</title>
        <authorList>
            <person name="Haridas S."/>
            <person name="Albert R."/>
            <person name="Binder M."/>
            <person name="Bloem J."/>
            <person name="Labutti K."/>
            <person name="Salamov A."/>
            <person name="Andreopoulos B."/>
            <person name="Baker S."/>
            <person name="Barry K."/>
            <person name="Bills G."/>
            <person name="Bluhm B."/>
            <person name="Cannon C."/>
            <person name="Castanera R."/>
            <person name="Culley D."/>
            <person name="Daum C."/>
            <person name="Ezra D."/>
            <person name="Gonzalez J."/>
            <person name="Henrissat B."/>
            <person name="Kuo A."/>
            <person name="Liang C."/>
            <person name="Lipzen A."/>
            <person name="Lutzoni F."/>
            <person name="Magnuson J."/>
            <person name="Mondo S."/>
            <person name="Nolan M."/>
            <person name="Ohm R."/>
            <person name="Pangilinan J."/>
            <person name="Park H.-J."/>
            <person name="Ramirez L."/>
            <person name="Alfaro M."/>
            <person name="Sun H."/>
            <person name="Tritt A."/>
            <person name="Yoshinaga Y."/>
            <person name="Zwiers L.-H."/>
            <person name="Turgeon B."/>
            <person name="Goodwin S."/>
            <person name="Spatafora J."/>
            <person name="Crous P."/>
            <person name="Grigoriev I."/>
        </authorList>
    </citation>
    <scope>NUCLEOTIDE SEQUENCE</scope>
    <source>
        <strain evidence="1">CBS 379.55</strain>
    </source>
</reference>
<name>A0A6A6JYE6_WESOR</name>
<dbReference type="SUPFAM" id="SSF54637">
    <property type="entry name" value="Thioesterase/thiol ester dehydrase-isomerase"/>
    <property type="match status" value="1"/>
</dbReference>
<proteinExistence type="predicted"/>
<protein>
    <submittedName>
        <fullName evidence="1">Uncharacterized protein</fullName>
    </submittedName>
</protein>
<dbReference type="RefSeq" id="XP_033659159.1">
    <property type="nucleotide sequence ID" value="XM_033799527.1"/>
</dbReference>
<dbReference type="Proteomes" id="UP000800097">
    <property type="component" value="Unassembled WGS sequence"/>
</dbReference>
<dbReference type="Gene3D" id="3.10.129.10">
    <property type="entry name" value="Hotdog Thioesterase"/>
    <property type="match status" value="1"/>
</dbReference>
<dbReference type="PANTHER" id="PTHR47260">
    <property type="entry name" value="UPF0644 PROTEIN PB2B4.06"/>
    <property type="match status" value="1"/>
</dbReference>
<dbReference type="EMBL" id="ML986484">
    <property type="protein sequence ID" value="KAF2281622.1"/>
    <property type="molecule type" value="Genomic_DNA"/>
</dbReference>
<accession>A0A6A6JYE6</accession>
<dbReference type="OrthoDB" id="506431at2759"/>
<evidence type="ECO:0000313" key="1">
    <source>
        <dbReference type="EMBL" id="KAF2281622.1"/>
    </source>
</evidence>
<sequence length="252" mass="27112">MLGGIGAGAGLTLSGFAKARLFSPRPGSEEDVLALEALADQMDDLDIVKRMRSYATSYGTQSGWIELDLQDSIANVTTSGEERRVRPLTEQAMAGIQGLGVQRAFWNSETRELVAVVWIGPRLTGWPGIAHGGAIATIFEETMARMIAGPNASIDTIPTPTSISVTYARPTQSFNIYVLRASFSTPDIPQEQPPTEPAPGKAWLPYWKDLTKKWTTTRPGPAVEISGTLESLDGEVKVRAKGVWPADAIKGA</sequence>
<organism evidence="1 2">
    <name type="scientific">Westerdykella ornata</name>
    <dbReference type="NCBI Taxonomy" id="318751"/>
    <lineage>
        <taxon>Eukaryota</taxon>
        <taxon>Fungi</taxon>
        <taxon>Dikarya</taxon>
        <taxon>Ascomycota</taxon>
        <taxon>Pezizomycotina</taxon>
        <taxon>Dothideomycetes</taxon>
        <taxon>Pleosporomycetidae</taxon>
        <taxon>Pleosporales</taxon>
        <taxon>Sporormiaceae</taxon>
        <taxon>Westerdykella</taxon>
    </lineage>
</organism>
<dbReference type="GeneID" id="54552702"/>
<dbReference type="AlphaFoldDB" id="A0A6A6JYE6"/>
<dbReference type="PANTHER" id="PTHR47260:SF1">
    <property type="entry name" value="UPF0644 PROTEIN PB2B4.06"/>
    <property type="match status" value="1"/>
</dbReference>
<gene>
    <name evidence="1" type="ORF">EI97DRAFT_438942</name>
</gene>
<keyword evidence="2" id="KW-1185">Reference proteome</keyword>
<evidence type="ECO:0000313" key="2">
    <source>
        <dbReference type="Proteomes" id="UP000800097"/>
    </source>
</evidence>
<dbReference type="InterPro" id="IPR052061">
    <property type="entry name" value="PTE-AB_protein"/>
</dbReference>
<dbReference type="InterPro" id="IPR029069">
    <property type="entry name" value="HotDog_dom_sf"/>
</dbReference>